<evidence type="ECO:0000313" key="3">
    <source>
        <dbReference type="EMBL" id="HAN28592.1"/>
    </source>
</evidence>
<organism evidence="3 4">
    <name type="scientific">Haliea salexigens</name>
    <dbReference type="NCBI Taxonomy" id="287487"/>
    <lineage>
        <taxon>Bacteria</taxon>
        <taxon>Pseudomonadati</taxon>
        <taxon>Pseudomonadota</taxon>
        <taxon>Gammaproteobacteria</taxon>
        <taxon>Cellvibrionales</taxon>
        <taxon>Halieaceae</taxon>
        <taxon>Haliea</taxon>
    </lineage>
</organism>
<proteinExistence type="predicted"/>
<reference evidence="3 4" key="1">
    <citation type="journal article" date="2018" name="Nat. Biotechnol.">
        <title>A standardized bacterial taxonomy based on genome phylogeny substantially revises the tree of life.</title>
        <authorList>
            <person name="Parks D.H."/>
            <person name="Chuvochina M."/>
            <person name="Waite D.W."/>
            <person name="Rinke C."/>
            <person name="Skarshewski A."/>
            <person name="Chaumeil P.A."/>
            <person name="Hugenholtz P."/>
        </authorList>
    </citation>
    <scope>NUCLEOTIDE SEQUENCE [LARGE SCALE GENOMIC DNA]</scope>
    <source>
        <strain evidence="3">UBA9158</strain>
    </source>
</reference>
<dbReference type="Proteomes" id="UP000259273">
    <property type="component" value="Unassembled WGS sequence"/>
</dbReference>
<name>A0A3C1KPF8_9GAMM</name>
<dbReference type="Pfam" id="PF02771">
    <property type="entry name" value="Acyl-CoA_dh_N"/>
    <property type="match status" value="1"/>
</dbReference>
<dbReference type="EMBL" id="DMND01000174">
    <property type="protein sequence ID" value="HAN28592.1"/>
    <property type="molecule type" value="Genomic_DNA"/>
</dbReference>
<feature type="domain" description="Acyl-CoA dehydrogenase/oxidase N-terminal" evidence="2">
    <location>
        <begin position="7"/>
        <end position="119"/>
    </location>
</feature>
<dbReference type="GO" id="GO:0050660">
    <property type="term" value="F:flavin adenine dinucleotide binding"/>
    <property type="evidence" value="ECO:0007669"/>
    <property type="project" value="InterPro"/>
</dbReference>
<dbReference type="AlphaFoldDB" id="A0A3C1KPF8"/>
<dbReference type="PANTHER" id="PTHR43884">
    <property type="entry name" value="ACYL-COA DEHYDROGENASE"/>
    <property type="match status" value="1"/>
</dbReference>
<dbReference type="InterPro" id="IPR046373">
    <property type="entry name" value="Acyl-CoA_Oxase/DH_mid-dom_sf"/>
</dbReference>
<feature type="domain" description="Acyl-CoA oxidase/dehydrogenase middle" evidence="1">
    <location>
        <begin position="123"/>
        <end position="176"/>
    </location>
</feature>
<accession>A0A3C1KPF8</accession>
<dbReference type="SUPFAM" id="SSF56645">
    <property type="entry name" value="Acyl-CoA dehydrogenase NM domain-like"/>
    <property type="match status" value="1"/>
</dbReference>
<dbReference type="Pfam" id="PF02770">
    <property type="entry name" value="Acyl-CoA_dh_M"/>
    <property type="match status" value="1"/>
</dbReference>
<evidence type="ECO:0000313" key="4">
    <source>
        <dbReference type="Proteomes" id="UP000259273"/>
    </source>
</evidence>
<protein>
    <submittedName>
        <fullName evidence="3">Acyl-CoA dehydrogenase</fullName>
    </submittedName>
</protein>
<dbReference type="InterPro" id="IPR006091">
    <property type="entry name" value="Acyl-CoA_Oxase/DH_mid-dom"/>
</dbReference>
<dbReference type="PROSITE" id="PS00072">
    <property type="entry name" value="ACYL_COA_DH_1"/>
    <property type="match status" value="1"/>
</dbReference>
<evidence type="ECO:0000259" key="1">
    <source>
        <dbReference type="Pfam" id="PF02770"/>
    </source>
</evidence>
<comment type="caution">
    <text evidence="3">The sequence shown here is derived from an EMBL/GenBank/DDBJ whole genome shotgun (WGS) entry which is preliminary data.</text>
</comment>
<dbReference type="Gene3D" id="1.10.540.10">
    <property type="entry name" value="Acyl-CoA dehydrogenase/oxidase, N-terminal domain"/>
    <property type="match status" value="1"/>
</dbReference>
<evidence type="ECO:0000259" key="2">
    <source>
        <dbReference type="Pfam" id="PF02771"/>
    </source>
</evidence>
<dbReference type="InterPro" id="IPR037069">
    <property type="entry name" value="AcylCoA_DH/ox_N_sf"/>
</dbReference>
<dbReference type="InterPro" id="IPR013786">
    <property type="entry name" value="AcylCoA_DH/ox_N"/>
</dbReference>
<dbReference type="InterPro" id="IPR009100">
    <property type="entry name" value="AcylCoA_DH/oxidase_NM_dom_sf"/>
</dbReference>
<dbReference type="InterPro" id="IPR006089">
    <property type="entry name" value="Acyl-CoA_DH_CS"/>
</dbReference>
<dbReference type="PANTHER" id="PTHR43884:SF12">
    <property type="entry name" value="ISOVALERYL-COA DEHYDROGENASE, MITOCHONDRIAL-RELATED"/>
    <property type="match status" value="1"/>
</dbReference>
<sequence length="181" mass="20469">MLQRDFTDEQNMFRDAYRKFLAVEIVPHMEAWREAGIVDRAAFRKAGDQGFLMVWPEEKYGGMGDPDFRFEQIIIEETAYARAGDWYSTLHSRLVGPYFTRFGSEEQCQRFLPRCVSGECILAIAMTEPDAGSDLAGMRATAVEQGEHWVLNGSKTYISNGINADVVIVAAKTDPENNPHH</sequence>
<feature type="non-terminal residue" evidence="3">
    <location>
        <position position="181"/>
    </location>
</feature>
<dbReference type="Gene3D" id="2.40.110.10">
    <property type="entry name" value="Butyryl-CoA Dehydrogenase, subunit A, domain 2"/>
    <property type="match status" value="1"/>
</dbReference>
<gene>
    <name evidence="3" type="ORF">DCP75_12880</name>
</gene>
<dbReference type="GO" id="GO:0003995">
    <property type="term" value="F:acyl-CoA dehydrogenase activity"/>
    <property type="evidence" value="ECO:0007669"/>
    <property type="project" value="InterPro"/>
</dbReference>